<comment type="caution">
    <text evidence="11">The sequence shown here is derived from an EMBL/GenBank/DDBJ whole genome shotgun (WGS) entry which is preliminary data.</text>
</comment>
<dbReference type="InterPro" id="IPR039421">
    <property type="entry name" value="Type_1_exporter"/>
</dbReference>
<dbReference type="GO" id="GO:0016887">
    <property type="term" value="F:ATP hydrolysis activity"/>
    <property type="evidence" value="ECO:0007669"/>
    <property type="project" value="InterPro"/>
</dbReference>
<dbReference type="Pfam" id="PF00005">
    <property type="entry name" value="ABC_tran"/>
    <property type="match status" value="1"/>
</dbReference>
<keyword evidence="4" id="KW-0067">ATP-binding</keyword>
<accession>A0AAD8APE2</accession>
<keyword evidence="3" id="KW-0547">Nucleotide-binding</keyword>
<dbReference type="SUPFAM" id="SSF52540">
    <property type="entry name" value="P-loop containing nucleoside triphosphate hydrolases"/>
    <property type="match status" value="1"/>
</dbReference>
<dbReference type="InterPro" id="IPR036640">
    <property type="entry name" value="ABC1_TM_sf"/>
</dbReference>
<gene>
    <name evidence="11" type="ORF">Bpfe_031488</name>
    <name evidence="10" type="ORF">Bpfe_031582</name>
</gene>
<sequence>MVYVVGRRVLLGVLCLYIGCLLLSRPVLDAQEVLRVEIVALRASVTRRMFGWCVCALLGISIGVLLSLLPLLLGTYLFGVSFIDFYNTFLRFKWLDWRHELDSQVYAAVHRKASGLSAMIVGLFPRLGGSLVAVVHALVCIKRDAAFEVAGMSFVVILFYLAIATTLLLVMMRLKTKSGDALGRLSLKAHEMLLNCEAITVYNSLDVELDEFDECCSDVVHALRKEWVVCHLKSVADAVFDVISRVCLVKTSSGLYGDDLFAIRKSVEVTLPRMKLAHGFLLDFECVCASSAFYLGQRMDGFEVEDSDEKVDKHVFERALDVRCVSCEHQGKPVLSDITVCIPYGQKVAVTGLNGVGKSTFVKVLLGLYRHGGKVLVDGMDIDLLTRRSMSSLFSYIPQTPVLFRDTVLENLRCFNKKISSEEVFNRCVELGLDSELQKLGYGSVVDETVTPAQTQMIFFAREVIRDRPILVMDEPTSMMDEVCEKEVFGYVFNEMTEKTVICVVHNPDLLCLFDRVLVFKDGGCYDCGSPRVEGVT</sequence>
<feature type="transmembrane region" description="Helical" evidence="8">
    <location>
        <begin position="6"/>
        <end position="28"/>
    </location>
</feature>
<keyword evidence="6 8" id="KW-0472">Membrane</keyword>
<name>A0AAD8APE2_BIOPF</name>
<protein>
    <submittedName>
        <fullName evidence="11">ABC transporter B family member 24 mitochondrial</fullName>
    </submittedName>
</protein>
<feature type="domain" description="ABC transporter" evidence="9">
    <location>
        <begin position="317"/>
        <end position="536"/>
    </location>
</feature>
<evidence type="ECO:0000313" key="11">
    <source>
        <dbReference type="EMBL" id="KAK0038912.1"/>
    </source>
</evidence>
<reference evidence="11" key="1">
    <citation type="journal article" date="2023" name="PLoS Negl. Trop. Dis.">
        <title>A genome sequence for Biomphalaria pfeifferi, the major vector snail for the human-infecting parasite Schistosoma mansoni.</title>
        <authorList>
            <person name="Bu L."/>
            <person name="Lu L."/>
            <person name="Laidemitt M.R."/>
            <person name="Zhang S.M."/>
            <person name="Mutuku M."/>
            <person name="Mkoji G."/>
            <person name="Steinauer M."/>
            <person name="Loker E.S."/>
        </authorList>
    </citation>
    <scope>NUCLEOTIDE SEQUENCE</scope>
    <source>
        <strain evidence="11">KasaAsao</strain>
    </source>
</reference>
<evidence type="ECO:0000256" key="5">
    <source>
        <dbReference type="ARBA" id="ARBA00022989"/>
    </source>
</evidence>
<evidence type="ECO:0000256" key="8">
    <source>
        <dbReference type="SAM" id="Phobius"/>
    </source>
</evidence>
<evidence type="ECO:0000256" key="4">
    <source>
        <dbReference type="ARBA" id="ARBA00022840"/>
    </source>
</evidence>
<proteinExistence type="inferred from homology"/>
<reference evidence="11" key="2">
    <citation type="submission" date="2023-04" db="EMBL/GenBank/DDBJ databases">
        <authorList>
            <person name="Bu L."/>
            <person name="Lu L."/>
            <person name="Laidemitt M.R."/>
            <person name="Zhang S.M."/>
            <person name="Mutuku M."/>
            <person name="Mkoji G."/>
            <person name="Steinauer M."/>
            <person name="Loker E.S."/>
        </authorList>
    </citation>
    <scope>NUCLEOTIDE SEQUENCE</scope>
    <source>
        <strain evidence="11">KasaAsao</strain>
        <tissue evidence="11">Whole Snail</tissue>
    </source>
</reference>
<dbReference type="GO" id="GO:0016020">
    <property type="term" value="C:membrane"/>
    <property type="evidence" value="ECO:0007669"/>
    <property type="project" value="UniProtKB-SubCell"/>
</dbReference>
<dbReference type="InterPro" id="IPR003593">
    <property type="entry name" value="AAA+_ATPase"/>
</dbReference>
<feature type="transmembrane region" description="Helical" evidence="8">
    <location>
        <begin position="49"/>
        <end position="69"/>
    </location>
</feature>
<evidence type="ECO:0000256" key="2">
    <source>
        <dbReference type="ARBA" id="ARBA00022692"/>
    </source>
</evidence>
<keyword evidence="12" id="KW-1185">Reference proteome</keyword>
<dbReference type="SUPFAM" id="SSF90123">
    <property type="entry name" value="ABC transporter transmembrane region"/>
    <property type="match status" value="1"/>
</dbReference>
<organism evidence="11 12">
    <name type="scientific">Biomphalaria pfeifferi</name>
    <name type="common">Bloodfluke planorb</name>
    <name type="synonym">Freshwater snail</name>
    <dbReference type="NCBI Taxonomy" id="112525"/>
    <lineage>
        <taxon>Eukaryota</taxon>
        <taxon>Metazoa</taxon>
        <taxon>Spiralia</taxon>
        <taxon>Lophotrochozoa</taxon>
        <taxon>Mollusca</taxon>
        <taxon>Gastropoda</taxon>
        <taxon>Heterobranchia</taxon>
        <taxon>Euthyneura</taxon>
        <taxon>Panpulmonata</taxon>
        <taxon>Hygrophila</taxon>
        <taxon>Lymnaeoidea</taxon>
        <taxon>Planorbidae</taxon>
        <taxon>Biomphalaria</taxon>
    </lineage>
</organism>
<dbReference type="AlphaFoldDB" id="A0AAD8APE2"/>
<evidence type="ECO:0000259" key="9">
    <source>
        <dbReference type="PROSITE" id="PS50893"/>
    </source>
</evidence>
<feature type="transmembrane region" description="Helical" evidence="8">
    <location>
        <begin position="115"/>
        <end position="139"/>
    </location>
</feature>
<dbReference type="PANTHER" id="PTHR24221:SF654">
    <property type="entry name" value="ATP-BINDING CASSETTE SUB-FAMILY B MEMBER 6"/>
    <property type="match status" value="1"/>
</dbReference>
<evidence type="ECO:0000256" key="6">
    <source>
        <dbReference type="ARBA" id="ARBA00023136"/>
    </source>
</evidence>
<dbReference type="PROSITE" id="PS50893">
    <property type="entry name" value="ABC_TRANSPORTER_2"/>
    <property type="match status" value="1"/>
</dbReference>
<dbReference type="Gene3D" id="3.40.50.300">
    <property type="entry name" value="P-loop containing nucleotide triphosphate hydrolases"/>
    <property type="match status" value="1"/>
</dbReference>
<keyword evidence="2 8" id="KW-0812">Transmembrane</keyword>
<evidence type="ECO:0000313" key="10">
    <source>
        <dbReference type="EMBL" id="KAK0038618.1"/>
    </source>
</evidence>
<dbReference type="PANTHER" id="PTHR24221">
    <property type="entry name" value="ATP-BINDING CASSETTE SUB-FAMILY B"/>
    <property type="match status" value="1"/>
</dbReference>
<evidence type="ECO:0000313" key="12">
    <source>
        <dbReference type="Proteomes" id="UP001233172"/>
    </source>
</evidence>
<dbReference type="InterPro" id="IPR003439">
    <property type="entry name" value="ABC_transporter-like_ATP-bd"/>
</dbReference>
<comment type="subcellular location">
    <subcellularLocation>
        <location evidence="1">Membrane</location>
        <topology evidence="1">Multi-pass membrane protein</topology>
    </subcellularLocation>
</comment>
<dbReference type="GO" id="GO:0005524">
    <property type="term" value="F:ATP binding"/>
    <property type="evidence" value="ECO:0007669"/>
    <property type="project" value="UniProtKB-KW"/>
</dbReference>
<dbReference type="EMBL" id="JASAOG010000486">
    <property type="protein sequence ID" value="KAK0038912.1"/>
    <property type="molecule type" value="Genomic_DNA"/>
</dbReference>
<keyword evidence="5 8" id="KW-1133">Transmembrane helix</keyword>
<dbReference type="InterPro" id="IPR027417">
    <property type="entry name" value="P-loop_NTPase"/>
</dbReference>
<comment type="similarity">
    <text evidence="7">Belongs to the ABC transporter superfamily. ABCB family. Heavy Metal importer (TC 3.A.1.210) subfamily.</text>
</comment>
<evidence type="ECO:0000256" key="1">
    <source>
        <dbReference type="ARBA" id="ARBA00004141"/>
    </source>
</evidence>
<feature type="transmembrane region" description="Helical" evidence="8">
    <location>
        <begin position="145"/>
        <end position="170"/>
    </location>
</feature>
<evidence type="ECO:0000256" key="3">
    <source>
        <dbReference type="ARBA" id="ARBA00022741"/>
    </source>
</evidence>
<evidence type="ECO:0000256" key="7">
    <source>
        <dbReference type="ARBA" id="ARBA00024363"/>
    </source>
</evidence>
<dbReference type="Proteomes" id="UP001233172">
    <property type="component" value="Unassembled WGS sequence"/>
</dbReference>
<dbReference type="EMBL" id="JASAOG010000497">
    <property type="protein sequence ID" value="KAK0038618.1"/>
    <property type="molecule type" value="Genomic_DNA"/>
</dbReference>
<dbReference type="SMART" id="SM00382">
    <property type="entry name" value="AAA"/>
    <property type="match status" value="1"/>
</dbReference>
<dbReference type="GO" id="GO:0034040">
    <property type="term" value="F:ATPase-coupled lipid transmembrane transporter activity"/>
    <property type="evidence" value="ECO:0007669"/>
    <property type="project" value="TreeGrafter"/>
</dbReference>